<dbReference type="AlphaFoldDB" id="A0A8D8YIR5"/>
<dbReference type="Pfam" id="PF04515">
    <property type="entry name" value="Choline_transpo"/>
    <property type="match status" value="1"/>
</dbReference>
<evidence type="ECO:0000256" key="6">
    <source>
        <dbReference type="RuleBase" id="RU368066"/>
    </source>
</evidence>
<dbReference type="PANTHER" id="PTHR12385">
    <property type="entry name" value="CHOLINE TRANSPORTER-LIKE (SLC FAMILY 44)"/>
    <property type="match status" value="1"/>
</dbReference>
<organism evidence="7">
    <name type="scientific">Cacopsylla melanoneura</name>
    <dbReference type="NCBI Taxonomy" id="428564"/>
    <lineage>
        <taxon>Eukaryota</taxon>
        <taxon>Metazoa</taxon>
        <taxon>Ecdysozoa</taxon>
        <taxon>Arthropoda</taxon>
        <taxon>Hexapoda</taxon>
        <taxon>Insecta</taxon>
        <taxon>Pterygota</taxon>
        <taxon>Neoptera</taxon>
        <taxon>Paraneoptera</taxon>
        <taxon>Hemiptera</taxon>
        <taxon>Sternorrhyncha</taxon>
        <taxon>Psylloidea</taxon>
        <taxon>Psyllidae</taxon>
        <taxon>Psyllinae</taxon>
        <taxon>Cacopsylla</taxon>
    </lineage>
</organism>
<evidence type="ECO:0000256" key="4">
    <source>
        <dbReference type="ARBA" id="ARBA00022989"/>
    </source>
</evidence>
<feature type="transmembrane region" description="Helical" evidence="6">
    <location>
        <begin position="27"/>
        <end position="50"/>
    </location>
</feature>
<comment type="similarity">
    <text evidence="2 6">Belongs to the CTL (choline transporter-like) family.</text>
</comment>
<sequence>MACCDIKDTDSTNEDNVSIKVRGCTDVFFLCVFILFLLVMIIIGGFAFVYGNPLRLIHGYDSFGNTCGSSTNDYIGTDLSGLDLTQKTFLYYLDVRNLKISLQICVEKCPDRNMETINDIQEFYSRTNSSLCSYDIDLMNLTSSRYFNSKLKPDQQTTALHSSLGPCPPFPIYKSVPVLNRCVPEPVKDITDEVLSSVYGILNSWPMVQQILSDVYKAWALILGFSLLALIVSMFLVSMIHVLSGFIAYIILSLMCVSSVLGTLLVWWCYYRVKLKLDDTPFTQLLDQSVHNEHALCIYGIICVVITITILLLVFLSRNHLNFLDTLFKESSDVLSAVPSLFIQPVISFILLVVFFTLWLSVIVCLATANYPGQEQVKPYSELTLSPASSSYQSTSNTTLQPVTQLKKFTLVHYVHADWVGYLWWFYVFGLIWVSEFILACQQMVVAGAVARWYFNGGRNDKWLVLPSVRTLWMYHLGSVALGSLLITLFKIPRLVLSFVQTRLKRIKPSMSEYCVCSFIRYMNHNSYTVIAIQGIGFCPGAKRAWTVLASNPLNLAAINSAGDFILFLGKCIVTAVTGSVAILFLSADPSLELYAAPLLVICVFAFFIAHCVISLYEIVIDTLFLCISEDQYMNGEEGQWKSSALLTTAVTTRQQKLNRRNNNQESIVLSEVPERTPINSV</sequence>
<dbReference type="EMBL" id="HBUF01378540">
    <property type="protein sequence ID" value="CAG6729348.1"/>
    <property type="molecule type" value="Transcribed_RNA"/>
</dbReference>
<protein>
    <recommendedName>
        <fullName evidence="6">Choline transporter-like protein</fullName>
    </recommendedName>
</protein>
<dbReference type="GO" id="GO:0005886">
    <property type="term" value="C:plasma membrane"/>
    <property type="evidence" value="ECO:0007669"/>
    <property type="project" value="UniProtKB-SubCell"/>
</dbReference>
<feature type="transmembrane region" description="Helical" evidence="6">
    <location>
        <begin position="246"/>
        <end position="270"/>
    </location>
</feature>
<keyword evidence="3 6" id="KW-0812">Transmembrane</keyword>
<feature type="transmembrane region" description="Helical" evidence="6">
    <location>
        <begin position="565"/>
        <end position="588"/>
    </location>
</feature>
<keyword evidence="5 6" id="KW-0472">Membrane</keyword>
<accession>A0A8D8YIR5</accession>
<feature type="transmembrane region" description="Helical" evidence="6">
    <location>
        <begin position="296"/>
        <end position="316"/>
    </location>
</feature>
<comment type="subcellular location">
    <subcellularLocation>
        <location evidence="6">Cell membrane</location>
        <topology evidence="6">Multi-pass membrane protein</topology>
    </subcellularLocation>
    <subcellularLocation>
        <location evidence="1">Membrane</location>
        <topology evidence="1">Multi-pass membrane protein</topology>
    </subcellularLocation>
</comment>
<feature type="transmembrane region" description="Helical" evidence="6">
    <location>
        <begin position="346"/>
        <end position="369"/>
    </location>
</feature>
<feature type="transmembrane region" description="Helical" evidence="6">
    <location>
        <begin position="422"/>
        <end position="455"/>
    </location>
</feature>
<evidence type="ECO:0000313" key="7">
    <source>
        <dbReference type="EMBL" id="CAG6729348.1"/>
    </source>
</evidence>
<keyword evidence="4 6" id="KW-1133">Transmembrane helix</keyword>
<dbReference type="GO" id="GO:0022857">
    <property type="term" value="F:transmembrane transporter activity"/>
    <property type="evidence" value="ECO:0007669"/>
    <property type="project" value="UniProtKB-UniRule"/>
</dbReference>
<proteinExistence type="inferred from homology"/>
<dbReference type="PANTHER" id="PTHR12385:SF12">
    <property type="entry name" value="CHOLINE TRANSPORTER-LIKE PROTEIN"/>
    <property type="match status" value="1"/>
</dbReference>
<feature type="transmembrane region" description="Helical" evidence="6">
    <location>
        <begin position="475"/>
        <end position="497"/>
    </location>
</feature>
<evidence type="ECO:0000256" key="3">
    <source>
        <dbReference type="ARBA" id="ARBA00022692"/>
    </source>
</evidence>
<feature type="transmembrane region" description="Helical" evidence="6">
    <location>
        <begin position="218"/>
        <end position="240"/>
    </location>
</feature>
<dbReference type="InterPro" id="IPR007603">
    <property type="entry name" value="Choline_transptr-like"/>
</dbReference>
<evidence type="ECO:0000256" key="5">
    <source>
        <dbReference type="ARBA" id="ARBA00023136"/>
    </source>
</evidence>
<evidence type="ECO:0000256" key="1">
    <source>
        <dbReference type="ARBA" id="ARBA00004141"/>
    </source>
</evidence>
<evidence type="ECO:0000256" key="2">
    <source>
        <dbReference type="ARBA" id="ARBA00007168"/>
    </source>
</evidence>
<reference evidence="7" key="1">
    <citation type="submission" date="2021-05" db="EMBL/GenBank/DDBJ databases">
        <authorList>
            <person name="Alioto T."/>
            <person name="Alioto T."/>
            <person name="Gomez Garrido J."/>
        </authorList>
    </citation>
    <scope>NUCLEOTIDE SEQUENCE</scope>
</reference>
<comment type="function">
    <text evidence="6">Choline transporter.</text>
</comment>
<name>A0A8D8YIR5_9HEMI</name>
<feature type="transmembrane region" description="Helical" evidence="6">
    <location>
        <begin position="594"/>
        <end position="617"/>
    </location>
</feature>